<accession>A0A0B7H123</accession>
<dbReference type="GO" id="GO:0005524">
    <property type="term" value="F:ATP binding"/>
    <property type="evidence" value="ECO:0007669"/>
    <property type="project" value="UniProtKB-KW"/>
</dbReference>
<dbReference type="PROSITE" id="PS51459">
    <property type="entry name" value="FIDO"/>
    <property type="match status" value="1"/>
</dbReference>
<evidence type="ECO:0000256" key="2">
    <source>
        <dbReference type="PIRSR" id="PIRSR640198-2"/>
    </source>
</evidence>
<dbReference type="EMBL" id="CDNC01000047">
    <property type="protein sequence ID" value="CEM62940.1"/>
    <property type="molecule type" value="Genomic_DNA"/>
</dbReference>
<sequence length="317" mass="36419">MDSSDVNQKPFVLDKLVELSIIQSTESSNRIEGIYMSDTRIKDLVLKKVVPKNRDEEEILGYQDVLRTIHESFEYIDISSSIILQLHRDLYKFSQKSIGGRFKNTQNYISETKANGSNEILFTPLSPYETPAAIDEICKNYNQAIDDNTINPLILIPTFIHDFLCIHPFNDGNGRMSRLLTTLLLYKLGVFVGRYISLEEKIEKSKNIYYNVLEESGINWHENNENTEPFIKYILGIIIAAYRDFEDRVDIFSSKSSAYEKVQHAVKMKIGKFTKSDIMELCPSISSASIENSLTKLVEENILERHGKGRGTYYVKN</sequence>
<keyword evidence="6" id="KW-1185">Reference proteome</keyword>
<evidence type="ECO:0000256" key="1">
    <source>
        <dbReference type="PIRSR" id="PIRSR640198-1"/>
    </source>
</evidence>
<dbReference type="Proteomes" id="UP000042527">
    <property type="component" value="Unassembled WGS sequence"/>
</dbReference>
<keyword evidence="2" id="KW-0547">Nucleotide-binding</keyword>
<dbReference type="Pfam" id="PF02661">
    <property type="entry name" value="Fic"/>
    <property type="match status" value="1"/>
</dbReference>
<feature type="active site" evidence="1">
    <location>
        <position position="167"/>
    </location>
</feature>
<protein>
    <submittedName>
        <fullName evidence="5">Fic family protein</fullName>
    </submittedName>
</protein>
<dbReference type="Gene3D" id="1.10.3290.10">
    <property type="entry name" value="Fido-like domain"/>
    <property type="match status" value="1"/>
</dbReference>
<feature type="site" description="Important for autoinhibition of adenylyltransferase activity" evidence="3">
    <location>
        <position position="32"/>
    </location>
</feature>
<dbReference type="InterPro" id="IPR003812">
    <property type="entry name" value="Fido"/>
</dbReference>
<feature type="domain" description="Fido" evidence="4">
    <location>
        <begin position="78"/>
        <end position="236"/>
    </location>
</feature>
<dbReference type="PANTHER" id="PTHR13504">
    <property type="entry name" value="FIDO DOMAIN-CONTAINING PROTEIN DDB_G0283145"/>
    <property type="match status" value="1"/>
</dbReference>
<evidence type="ECO:0000256" key="3">
    <source>
        <dbReference type="PIRSR" id="PIRSR640198-3"/>
    </source>
</evidence>
<dbReference type="PANTHER" id="PTHR13504:SF38">
    <property type="entry name" value="FIDO DOMAIN-CONTAINING PROTEIN"/>
    <property type="match status" value="1"/>
</dbReference>
<evidence type="ECO:0000313" key="5">
    <source>
        <dbReference type="EMBL" id="CEM62940.1"/>
    </source>
</evidence>
<evidence type="ECO:0000259" key="4">
    <source>
        <dbReference type="PROSITE" id="PS51459"/>
    </source>
</evidence>
<dbReference type="OrthoDB" id="9813719at2"/>
<reference evidence="6" key="1">
    <citation type="submission" date="2015-01" db="EMBL/GenBank/DDBJ databases">
        <authorList>
            <person name="Manzoor Shahid"/>
            <person name="Zubair Saima"/>
        </authorList>
    </citation>
    <scope>NUCLEOTIDE SEQUENCE [LARGE SCALE GENOMIC DNA]</scope>
    <source>
        <strain evidence="6">V1</strain>
    </source>
</reference>
<feature type="binding site" evidence="2">
    <location>
        <begin position="171"/>
        <end position="178"/>
    </location>
    <ligand>
        <name>ATP</name>
        <dbReference type="ChEBI" id="CHEBI:30616"/>
    </ligand>
</feature>
<dbReference type="InterPro" id="IPR036597">
    <property type="entry name" value="Fido-like_dom_sf"/>
</dbReference>
<keyword evidence="2" id="KW-0067">ATP-binding</keyword>
<dbReference type="InterPro" id="IPR036388">
    <property type="entry name" value="WH-like_DNA-bd_sf"/>
</dbReference>
<proteinExistence type="predicted"/>
<dbReference type="AlphaFoldDB" id="A0A0B7H123"/>
<gene>
    <name evidence="5" type="ORF">TPHV1_510007</name>
</gene>
<dbReference type="SUPFAM" id="SSF140931">
    <property type="entry name" value="Fic-like"/>
    <property type="match status" value="1"/>
</dbReference>
<dbReference type="RefSeq" id="WP_024752154.1">
    <property type="nucleotide sequence ID" value="NZ_CDNC01000047.1"/>
</dbReference>
<feature type="binding site" evidence="2">
    <location>
        <begin position="209"/>
        <end position="210"/>
    </location>
    <ligand>
        <name>ATP</name>
        <dbReference type="ChEBI" id="CHEBI:30616"/>
    </ligand>
</feature>
<name>A0A0B7H123_TREPH</name>
<feature type="binding site" evidence="2">
    <location>
        <position position="223"/>
    </location>
    <ligand>
        <name>ATP</name>
        <dbReference type="ChEBI" id="CHEBI:30616"/>
    </ligand>
</feature>
<dbReference type="Gene3D" id="1.10.10.10">
    <property type="entry name" value="Winged helix-like DNA-binding domain superfamily/Winged helix DNA-binding domain"/>
    <property type="match status" value="1"/>
</dbReference>
<organism evidence="5 6">
    <name type="scientific">Treponema phagedenis</name>
    <dbReference type="NCBI Taxonomy" id="162"/>
    <lineage>
        <taxon>Bacteria</taxon>
        <taxon>Pseudomonadati</taxon>
        <taxon>Spirochaetota</taxon>
        <taxon>Spirochaetia</taxon>
        <taxon>Spirochaetales</taxon>
        <taxon>Treponemataceae</taxon>
        <taxon>Treponema</taxon>
    </lineage>
</organism>
<evidence type="ECO:0000313" key="6">
    <source>
        <dbReference type="Proteomes" id="UP000042527"/>
    </source>
</evidence>
<dbReference type="InterPro" id="IPR040198">
    <property type="entry name" value="Fido_containing"/>
</dbReference>